<dbReference type="EMBL" id="UGRU01000001">
    <property type="protein sequence ID" value="SUA42776.1"/>
    <property type="molecule type" value="Genomic_DNA"/>
</dbReference>
<dbReference type="RefSeq" id="WP_062963128.1">
    <property type="nucleotide sequence ID" value="NZ_JAJFOE010000001.1"/>
</dbReference>
<dbReference type="PANTHER" id="PTHR34698:SF2">
    <property type="entry name" value="5-OXOPROLINASE SUBUNIT B"/>
    <property type="match status" value="1"/>
</dbReference>
<dbReference type="GO" id="GO:0016787">
    <property type="term" value="F:hydrolase activity"/>
    <property type="evidence" value="ECO:0007669"/>
    <property type="project" value="UniProtKB-KW"/>
</dbReference>
<dbReference type="Gene3D" id="3.30.1360.40">
    <property type="match status" value="1"/>
</dbReference>
<sequence>MPEQGTSRYSWGADEHLVVQIAEEMTLAANFTAMAMSTQLRERDLAGVLDICPANASLLIRFDPDRIEPAKLESVVRDIEAVVAQQDQPTIRTRLLEIPVWYDDPFTREVGAKFRDRHQRPEGSDVEYAVAELGLDSVQEFIDRHSGSPWLVSMVGFVAGLPFMFQMVERERQIELPKYLRPRTETPKLTVGHGGCFACIYSVKGAGGYQMFGLTPLPIFDPRQNHRIFRESMVLFEPGDIVKFRPIDVDEYQHLERAAEQGEDVYRTVEVDFALNEFLAGPDEYNARLLGALDAR</sequence>
<keyword evidence="2" id="KW-0378">Hydrolase</keyword>
<dbReference type="InterPro" id="IPR029000">
    <property type="entry name" value="Cyclophilin-like_dom_sf"/>
</dbReference>
<dbReference type="Pfam" id="PF02682">
    <property type="entry name" value="CT_C_D"/>
    <property type="match status" value="1"/>
</dbReference>
<evidence type="ECO:0000256" key="2">
    <source>
        <dbReference type="ARBA" id="ARBA00022801"/>
    </source>
</evidence>
<proteinExistence type="predicted"/>
<feature type="domain" description="Carboxyltransferase" evidence="4">
    <location>
        <begin position="7"/>
        <end position="236"/>
    </location>
</feature>
<dbReference type="GO" id="GO:0005524">
    <property type="term" value="F:ATP binding"/>
    <property type="evidence" value="ECO:0007669"/>
    <property type="project" value="UniProtKB-KW"/>
</dbReference>
<dbReference type="InterPro" id="IPR010016">
    <property type="entry name" value="PxpB"/>
</dbReference>
<dbReference type="SMART" id="SM00796">
    <property type="entry name" value="AHS1"/>
    <property type="match status" value="1"/>
</dbReference>
<organism evidence="5 6">
    <name type="scientific">Nocardia africana</name>
    <dbReference type="NCBI Taxonomy" id="134964"/>
    <lineage>
        <taxon>Bacteria</taxon>
        <taxon>Bacillati</taxon>
        <taxon>Actinomycetota</taxon>
        <taxon>Actinomycetes</taxon>
        <taxon>Mycobacteriales</taxon>
        <taxon>Nocardiaceae</taxon>
        <taxon>Nocardia</taxon>
    </lineage>
</organism>
<protein>
    <submittedName>
        <fullName evidence="5">Sporulation inhibitor kipI</fullName>
    </submittedName>
</protein>
<dbReference type="SUPFAM" id="SSF160467">
    <property type="entry name" value="PH0987 N-terminal domain-like"/>
    <property type="match status" value="1"/>
</dbReference>
<evidence type="ECO:0000313" key="6">
    <source>
        <dbReference type="Proteomes" id="UP000255082"/>
    </source>
</evidence>
<dbReference type="Gene3D" id="2.40.100.10">
    <property type="entry name" value="Cyclophilin-like"/>
    <property type="match status" value="1"/>
</dbReference>
<dbReference type="AlphaFoldDB" id="A0A378WND6"/>
<dbReference type="Proteomes" id="UP000255082">
    <property type="component" value="Unassembled WGS sequence"/>
</dbReference>
<dbReference type="InterPro" id="IPR003833">
    <property type="entry name" value="CT_C_D"/>
</dbReference>
<evidence type="ECO:0000259" key="4">
    <source>
        <dbReference type="SMART" id="SM00796"/>
    </source>
</evidence>
<evidence type="ECO:0000313" key="5">
    <source>
        <dbReference type="EMBL" id="SUA42776.1"/>
    </source>
</evidence>
<name>A0A378WND6_9NOCA</name>
<gene>
    <name evidence="5" type="primary">kipI_1</name>
    <name evidence="5" type="ORF">NCTC13184_02135</name>
</gene>
<evidence type="ECO:0000256" key="1">
    <source>
        <dbReference type="ARBA" id="ARBA00022741"/>
    </source>
</evidence>
<evidence type="ECO:0000256" key="3">
    <source>
        <dbReference type="ARBA" id="ARBA00022840"/>
    </source>
</evidence>
<accession>A0A378WND6</accession>
<reference evidence="5 6" key="1">
    <citation type="submission" date="2018-06" db="EMBL/GenBank/DDBJ databases">
        <authorList>
            <consortium name="Pathogen Informatics"/>
            <person name="Doyle S."/>
        </authorList>
    </citation>
    <scope>NUCLEOTIDE SEQUENCE [LARGE SCALE GENOMIC DNA]</scope>
    <source>
        <strain evidence="5 6">NCTC13184</strain>
    </source>
</reference>
<keyword evidence="1" id="KW-0547">Nucleotide-binding</keyword>
<dbReference type="SUPFAM" id="SSF50891">
    <property type="entry name" value="Cyclophilin-like"/>
    <property type="match status" value="1"/>
</dbReference>
<keyword evidence="3" id="KW-0067">ATP-binding</keyword>
<dbReference type="PANTHER" id="PTHR34698">
    <property type="entry name" value="5-OXOPROLINASE SUBUNIT B"/>
    <property type="match status" value="1"/>
</dbReference>